<dbReference type="RefSeq" id="WP_336352329.1">
    <property type="nucleotide sequence ID" value="NZ_JAZAQL010000006.1"/>
</dbReference>
<comment type="caution">
    <text evidence="2">The sequence shown here is derived from an EMBL/GenBank/DDBJ whole genome shotgun (WGS) entry which is preliminary data.</text>
</comment>
<dbReference type="AlphaFoldDB" id="A0ABD5VLA2"/>
<proteinExistence type="predicted"/>
<organism evidence="2 3">
    <name type="scientific">Halorubellus litoreus</name>
    <dbReference type="NCBI Taxonomy" id="755308"/>
    <lineage>
        <taxon>Archaea</taxon>
        <taxon>Methanobacteriati</taxon>
        <taxon>Methanobacteriota</taxon>
        <taxon>Stenosarchaea group</taxon>
        <taxon>Halobacteria</taxon>
        <taxon>Halobacteriales</taxon>
        <taxon>Halorubellaceae</taxon>
        <taxon>Halorubellus</taxon>
    </lineage>
</organism>
<dbReference type="InterPro" id="IPR026816">
    <property type="entry name" value="Flavodoxin_dom"/>
</dbReference>
<dbReference type="PANTHER" id="PTHR38030">
    <property type="entry name" value="PROTOPORPHYRINOGEN IX DEHYDROGENASE [MENAQUINONE]"/>
    <property type="match status" value="1"/>
</dbReference>
<reference evidence="2 3" key="1">
    <citation type="journal article" date="2019" name="Int. J. Syst. Evol. Microbiol.">
        <title>The Global Catalogue of Microorganisms (GCM) 10K type strain sequencing project: providing services to taxonomists for standard genome sequencing and annotation.</title>
        <authorList>
            <consortium name="The Broad Institute Genomics Platform"/>
            <consortium name="The Broad Institute Genome Sequencing Center for Infectious Disease"/>
            <person name="Wu L."/>
            <person name="Ma J."/>
        </authorList>
    </citation>
    <scope>NUCLEOTIDE SEQUENCE [LARGE SCALE GENOMIC DNA]</scope>
    <source>
        <strain evidence="2 3">GX26</strain>
    </source>
</reference>
<evidence type="ECO:0000259" key="1">
    <source>
        <dbReference type="PROSITE" id="PS50902"/>
    </source>
</evidence>
<name>A0ABD5VLA2_9EURY</name>
<dbReference type="PANTHER" id="PTHR38030:SF2">
    <property type="entry name" value="PROTOPORPHYRINOGEN IX DEHYDROGENASE [QUINONE]"/>
    <property type="match status" value="1"/>
</dbReference>
<evidence type="ECO:0000313" key="3">
    <source>
        <dbReference type="Proteomes" id="UP001596395"/>
    </source>
</evidence>
<keyword evidence="3" id="KW-1185">Reference proteome</keyword>
<feature type="domain" description="Flavodoxin-like" evidence="1">
    <location>
        <begin position="4"/>
        <end position="169"/>
    </location>
</feature>
<evidence type="ECO:0000313" key="2">
    <source>
        <dbReference type="EMBL" id="MFC6955403.1"/>
    </source>
</evidence>
<accession>A0ABD5VLA2</accession>
<dbReference type="InterPro" id="IPR008254">
    <property type="entry name" value="Flavodoxin/NO_synth"/>
</dbReference>
<sequence>MSTIFIAYGTGEGQTAKVADHVATELAARGHEVTTRDLGEPGDVDDVDAFDAVVVGASIHVGKHQGEVVDFASEWRDVLATRPSAFFQVSLSSASTDPDRQADAARYVDEFREATGWHPDVVGGFAGAIRYSKYGFLKRFMMKRIAKDATGDTDASKDYEYTDWEDVASFVDAVDALVDREVVEETDRRMEEPRS</sequence>
<dbReference type="Gene3D" id="3.40.50.360">
    <property type="match status" value="1"/>
</dbReference>
<dbReference type="SUPFAM" id="SSF52218">
    <property type="entry name" value="Flavoproteins"/>
    <property type="match status" value="1"/>
</dbReference>
<dbReference type="InterPro" id="IPR029039">
    <property type="entry name" value="Flavoprotein-like_sf"/>
</dbReference>
<dbReference type="PROSITE" id="PS50902">
    <property type="entry name" value="FLAVODOXIN_LIKE"/>
    <property type="match status" value="1"/>
</dbReference>
<dbReference type="Proteomes" id="UP001596395">
    <property type="component" value="Unassembled WGS sequence"/>
</dbReference>
<dbReference type="EMBL" id="JBHSXN010000006">
    <property type="protein sequence ID" value="MFC6955403.1"/>
    <property type="molecule type" value="Genomic_DNA"/>
</dbReference>
<dbReference type="InterPro" id="IPR052200">
    <property type="entry name" value="Protoporphyrinogen_IX_DH"/>
</dbReference>
<gene>
    <name evidence="2" type="ORF">ACFQGB_21275</name>
</gene>
<dbReference type="Pfam" id="PF12724">
    <property type="entry name" value="Flavodoxin_5"/>
    <property type="match status" value="1"/>
</dbReference>
<protein>
    <submittedName>
        <fullName evidence="2">Flavodoxin domain-containing protein</fullName>
    </submittedName>
</protein>